<protein>
    <recommendedName>
        <fullName evidence="9">LITAF domain-containing protein</fullName>
    </recommendedName>
</protein>
<evidence type="ECO:0000256" key="4">
    <source>
        <dbReference type="ARBA" id="ARBA00005975"/>
    </source>
</evidence>
<sequence length="188" mass="21180">MYSDQNEISPVYNDPVPSYLAHHPAVKQAFQGSQGPGALFHGGQNPDSPPLMMQRPTMENTPTHKLYQDLDPLVDADSEVNLQDVRSSVFDEVPVPDIRGPNPQTIRCFKCKTDQVTYTRKRLGSQNYLYCWIIALVIGIMSVLLLFPVLCLPLSLIPLCISGMMDVEHYCPRCDTINGVYTRRKVVR</sequence>
<dbReference type="EMBL" id="JAKMXF010000365">
    <property type="protein sequence ID" value="KAI6645663.1"/>
    <property type="molecule type" value="Genomic_DNA"/>
</dbReference>
<keyword evidence="11" id="KW-1185">Reference proteome</keyword>
<evidence type="ECO:0000256" key="6">
    <source>
        <dbReference type="ARBA" id="ARBA00022833"/>
    </source>
</evidence>
<keyword evidence="8" id="KW-1133">Transmembrane helix</keyword>
<comment type="caution">
    <text evidence="10">The sequence shown here is derived from an EMBL/GenBank/DDBJ whole genome shotgun (WGS) entry which is preliminary data.</text>
</comment>
<organism evidence="10 11">
    <name type="scientific">Oopsacas minuta</name>
    <dbReference type="NCBI Taxonomy" id="111878"/>
    <lineage>
        <taxon>Eukaryota</taxon>
        <taxon>Metazoa</taxon>
        <taxon>Porifera</taxon>
        <taxon>Hexactinellida</taxon>
        <taxon>Hexasterophora</taxon>
        <taxon>Lyssacinosida</taxon>
        <taxon>Leucopsacidae</taxon>
        <taxon>Oopsacas</taxon>
    </lineage>
</organism>
<keyword evidence="8" id="KW-0812">Transmembrane</keyword>
<evidence type="ECO:0000313" key="11">
    <source>
        <dbReference type="Proteomes" id="UP001165289"/>
    </source>
</evidence>
<gene>
    <name evidence="10" type="ORF">LOD99_12926</name>
</gene>
<dbReference type="GO" id="GO:0005765">
    <property type="term" value="C:lysosomal membrane"/>
    <property type="evidence" value="ECO:0007669"/>
    <property type="project" value="UniProtKB-SubCell"/>
</dbReference>
<dbReference type="PROSITE" id="PS51837">
    <property type="entry name" value="LITAF"/>
    <property type="match status" value="1"/>
</dbReference>
<name>A0AAV7JAD2_9METZ</name>
<keyword evidence="5" id="KW-0479">Metal-binding</keyword>
<evidence type="ECO:0000256" key="7">
    <source>
        <dbReference type="ARBA" id="ARBA00023136"/>
    </source>
</evidence>
<dbReference type="PANTHER" id="PTHR23292:SF6">
    <property type="entry name" value="FI16602P1-RELATED"/>
    <property type="match status" value="1"/>
</dbReference>
<dbReference type="GO" id="GO:0031902">
    <property type="term" value="C:late endosome membrane"/>
    <property type="evidence" value="ECO:0007669"/>
    <property type="project" value="UniProtKB-SubCell"/>
</dbReference>
<feature type="domain" description="LITAF" evidence="9">
    <location>
        <begin position="87"/>
        <end position="183"/>
    </location>
</feature>
<dbReference type="SMART" id="SM00714">
    <property type="entry name" value="LITAF"/>
    <property type="match status" value="1"/>
</dbReference>
<evidence type="ECO:0000256" key="2">
    <source>
        <dbReference type="ARBA" id="ARBA00004481"/>
    </source>
</evidence>
<dbReference type="AlphaFoldDB" id="A0AAV7JAD2"/>
<accession>A0AAV7JAD2</accession>
<dbReference type="InterPro" id="IPR006629">
    <property type="entry name" value="LITAF"/>
</dbReference>
<feature type="transmembrane region" description="Helical" evidence="8">
    <location>
        <begin position="129"/>
        <end position="150"/>
    </location>
</feature>
<comment type="similarity">
    <text evidence="4">Belongs to the CDIP1/LITAF family.</text>
</comment>
<reference evidence="10 11" key="1">
    <citation type="journal article" date="2023" name="BMC Biol.">
        <title>The compact genome of the sponge Oopsacas minuta (Hexactinellida) is lacking key metazoan core genes.</title>
        <authorList>
            <person name="Santini S."/>
            <person name="Schenkelaars Q."/>
            <person name="Jourda C."/>
            <person name="Duchesne M."/>
            <person name="Belahbib H."/>
            <person name="Rocher C."/>
            <person name="Selva M."/>
            <person name="Riesgo A."/>
            <person name="Vervoort M."/>
            <person name="Leys S.P."/>
            <person name="Kodjabachian L."/>
            <person name="Le Bivic A."/>
            <person name="Borchiellini C."/>
            <person name="Claverie J.M."/>
            <person name="Renard E."/>
        </authorList>
    </citation>
    <scope>NUCLEOTIDE SEQUENCE [LARGE SCALE GENOMIC DNA]</scope>
    <source>
        <strain evidence="10">SPO-2</strain>
    </source>
</reference>
<evidence type="ECO:0000256" key="8">
    <source>
        <dbReference type="SAM" id="Phobius"/>
    </source>
</evidence>
<comment type="subcellular location">
    <subcellularLocation>
        <location evidence="2">Endosome membrane</location>
        <topology evidence="2">Peripheral membrane protein</topology>
    </subcellularLocation>
    <subcellularLocation>
        <location evidence="1">Late endosome membrane</location>
    </subcellularLocation>
    <subcellularLocation>
        <location evidence="3">Lysosome membrane</location>
        <topology evidence="3">Peripheral membrane protein</topology>
        <orientation evidence="3">Cytoplasmic side</orientation>
    </subcellularLocation>
</comment>
<evidence type="ECO:0000256" key="3">
    <source>
        <dbReference type="ARBA" id="ARBA00004630"/>
    </source>
</evidence>
<dbReference type="Proteomes" id="UP001165289">
    <property type="component" value="Unassembled WGS sequence"/>
</dbReference>
<dbReference type="InterPro" id="IPR037519">
    <property type="entry name" value="LITAF_fam"/>
</dbReference>
<evidence type="ECO:0000259" key="9">
    <source>
        <dbReference type="PROSITE" id="PS51837"/>
    </source>
</evidence>
<proteinExistence type="inferred from homology"/>
<evidence type="ECO:0000256" key="1">
    <source>
        <dbReference type="ARBA" id="ARBA00004414"/>
    </source>
</evidence>
<keyword evidence="7 8" id="KW-0472">Membrane</keyword>
<keyword evidence="6" id="KW-0862">Zinc</keyword>
<dbReference type="GO" id="GO:0008270">
    <property type="term" value="F:zinc ion binding"/>
    <property type="evidence" value="ECO:0007669"/>
    <property type="project" value="TreeGrafter"/>
</dbReference>
<evidence type="ECO:0000313" key="10">
    <source>
        <dbReference type="EMBL" id="KAI6645663.1"/>
    </source>
</evidence>
<evidence type="ECO:0000256" key="5">
    <source>
        <dbReference type="ARBA" id="ARBA00022723"/>
    </source>
</evidence>
<dbReference type="Pfam" id="PF10601">
    <property type="entry name" value="zf-LITAF-like"/>
    <property type="match status" value="1"/>
</dbReference>
<dbReference type="PANTHER" id="PTHR23292">
    <property type="entry name" value="LIPOPOLYSACCHARIDE-INDUCED TUMOR NECROSIS FACTOR-ALPHA FACTOR"/>
    <property type="match status" value="1"/>
</dbReference>